<protein>
    <submittedName>
        <fullName evidence="1">Uncharacterized protein</fullName>
    </submittedName>
</protein>
<accession>A0A0W0Z0I8</accession>
<dbReference type="SUPFAM" id="SSF53335">
    <property type="entry name" value="S-adenosyl-L-methionine-dependent methyltransferases"/>
    <property type="match status" value="1"/>
</dbReference>
<dbReference type="Proteomes" id="UP000054600">
    <property type="component" value="Unassembled WGS sequence"/>
</dbReference>
<evidence type="ECO:0000313" key="2">
    <source>
        <dbReference type="Proteomes" id="UP000054600"/>
    </source>
</evidence>
<dbReference type="eggNOG" id="ENOG5031EI0">
    <property type="taxonomic scope" value="Bacteria"/>
</dbReference>
<dbReference type="InterPro" id="IPR029063">
    <property type="entry name" value="SAM-dependent_MTases_sf"/>
</dbReference>
<proteinExistence type="predicted"/>
<evidence type="ECO:0000313" key="1">
    <source>
        <dbReference type="EMBL" id="KTD62626.1"/>
    </source>
</evidence>
<dbReference type="Gene3D" id="3.40.50.150">
    <property type="entry name" value="Vaccinia Virus protein VP39"/>
    <property type="match status" value="1"/>
</dbReference>
<reference evidence="1 2" key="1">
    <citation type="submission" date="2015-11" db="EMBL/GenBank/DDBJ databases">
        <title>Genomic analysis of 38 Legionella species identifies large and diverse effector repertoires.</title>
        <authorList>
            <person name="Burstein D."/>
            <person name="Amaro F."/>
            <person name="Zusman T."/>
            <person name="Lifshitz Z."/>
            <person name="Cohen O."/>
            <person name="Gilbert J.A."/>
            <person name="Pupko T."/>
            <person name="Shuman H.A."/>
            <person name="Segal G."/>
        </authorList>
    </citation>
    <scope>NUCLEOTIDE SEQUENCE [LARGE SCALE GENOMIC DNA]</scope>
    <source>
        <strain evidence="1 2">ATCC 49655</strain>
    </source>
</reference>
<comment type="caution">
    <text evidence="1">The sequence shown here is derived from an EMBL/GenBank/DDBJ whole genome shotgun (WGS) entry which is preliminary data.</text>
</comment>
<dbReference type="RefSeq" id="WP_018578158.1">
    <property type="nucleotide sequence ID" value="NZ_KB892426.1"/>
</dbReference>
<dbReference type="AlphaFoldDB" id="A0A0W0Z0I8"/>
<name>A0A0W0Z0I8_9GAMM</name>
<sequence>MQYNLKSTGKLDHLFDLLAFLSADEMMLFDPEHKVISEYTPGRTMAVTGKFSKLGDVHDNLCFTIEDLRDNQGFQDLIRDILINDRYAFLTDGKMVSHNDLEDILARVSQLFPNQREKNGAEFLICKLIGLRIYQQIKYDNIPFPYATYTDAECERDFFALMSKINELSNNPEIRAENTKMVNLGGMGQGQIVSDNEMHQLRANTARDNRKTIVEKWSDISIHSRIASELRINITNYRKRKSPTLELSVDYFRKQLFSHEGVSQFTPLTVPHMIMEIQKRAQAEGGENSNAQIRRVLDLCAGWGDRLVGALATAATDSMQDSVHLESYTATDPNPLLHPGYQAIIERYKPHDFRAVVYNAPMEDLTPDQLKPNNLRQDLMLTSPPYFTTERYSGQGQSHQRYPTYSQWRDGFLYKLAEQSRNALAAGGYMAVYVGKSGKFDIPADLKTYLGSKPEWRLKPGYSSSLKSTEFIVAQLVGATPVPAQLISPPSDLQLPFKKRKFGTVANNETAAQAAAENAVPTGLITDRPQNELPLKKRRYGLFDNNRAIDNSNEKKEGLNLSL</sequence>
<dbReference type="EMBL" id="LNYW01000032">
    <property type="protein sequence ID" value="KTD62626.1"/>
    <property type="molecule type" value="Genomic_DNA"/>
</dbReference>
<dbReference type="OrthoDB" id="5654389at2"/>
<dbReference type="PATRIC" id="fig|1122169.6.peg.1131"/>
<organism evidence="1 2">
    <name type="scientific">Legionella shakespearei DSM 23087</name>
    <dbReference type="NCBI Taxonomy" id="1122169"/>
    <lineage>
        <taxon>Bacteria</taxon>
        <taxon>Pseudomonadati</taxon>
        <taxon>Pseudomonadota</taxon>
        <taxon>Gammaproteobacteria</taxon>
        <taxon>Legionellales</taxon>
        <taxon>Legionellaceae</taxon>
        <taxon>Legionella</taxon>
    </lineage>
</organism>
<gene>
    <name evidence="1" type="ORF">Lsha_0979</name>
</gene>
<keyword evidence="2" id="KW-1185">Reference proteome</keyword>